<dbReference type="InterPro" id="IPR004638">
    <property type="entry name" value="EmrB-like"/>
</dbReference>
<keyword evidence="3" id="KW-1003">Cell membrane</keyword>
<feature type="transmembrane region" description="Helical" evidence="7">
    <location>
        <begin position="403"/>
        <end position="420"/>
    </location>
</feature>
<dbReference type="SUPFAM" id="SSF103473">
    <property type="entry name" value="MFS general substrate transporter"/>
    <property type="match status" value="1"/>
</dbReference>
<dbReference type="Proteomes" id="UP000267208">
    <property type="component" value="Chromosome"/>
</dbReference>
<comment type="subcellular location">
    <subcellularLocation>
        <location evidence="1">Cell membrane</location>
        <topology evidence="1">Multi-pass membrane protein</topology>
    </subcellularLocation>
</comment>
<feature type="transmembrane region" description="Helical" evidence="7">
    <location>
        <begin position="81"/>
        <end position="104"/>
    </location>
</feature>
<dbReference type="PANTHER" id="PTHR42718">
    <property type="entry name" value="MAJOR FACILITATOR SUPERFAMILY MULTIDRUG TRANSPORTER MFSC"/>
    <property type="match status" value="1"/>
</dbReference>
<feature type="transmembrane region" description="Helical" evidence="7">
    <location>
        <begin position="110"/>
        <end position="129"/>
    </location>
</feature>
<gene>
    <name evidence="9" type="ORF">D1B17_05070</name>
</gene>
<feature type="transmembrane region" description="Helical" evidence="7">
    <location>
        <begin position="302"/>
        <end position="324"/>
    </location>
</feature>
<dbReference type="AlphaFoldDB" id="A0A386PTM3"/>
<sequence length="575" mass="62690">MKNISSGKKTAIIITMSIIGFLVILDTSIMNITLPKIQTAFNVSLNDLSWSINIYAILFASLLIPLGRLGDMFGRVKLLNIALLTFLIGSIVSGTSSNLTILLIGRTIQSIGAATMLPAAMLISLNIATKEERSKVVAILGVTQALGSAMGPAIGGIISQFFDWHWVFLINIPIVIILLMSTLSTLSMKNELTKSVKLDTIGTSLIVGTLLLMTSALVNGRDWGWTSFRTLGCGISSIVLFLLFIVCEVRTKDPIIPMNLFKNRDFVASIASILVAFITLASFIGILPTYLTKVTDVSQLKAAFLITPMSIALLIFNPLSIALIGKISNRILVGIGIFASGTGIYMLSNLNVTNNWNQLYIIDIIIGFGIGFISGPALTVGIAELQGTELTAGQNVLNVMRNIGIIIGMAFFLSMLSGNITDAKHETYNYAVGQVNKIDLPHSSKTKIKNKLHDKLISSDNNNVNTPSKVESNTINDSKRNELINETYTKVVAQKQMALGMSLPPAAKAEIRQTVTTAVNKKVNKLNREIRHTTRRIKNHLHDKLTDSFLNLYAIEYPLVLASLVIVFIFKRKHA</sequence>
<accession>A0A386PTM3</accession>
<feature type="transmembrane region" description="Helical" evidence="7">
    <location>
        <begin position="12"/>
        <end position="32"/>
    </location>
</feature>
<feature type="transmembrane region" description="Helical" evidence="7">
    <location>
        <begin position="164"/>
        <end position="186"/>
    </location>
</feature>
<evidence type="ECO:0000256" key="2">
    <source>
        <dbReference type="ARBA" id="ARBA00022448"/>
    </source>
</evidence>
<dbReference type="Gene3D" id="1.20.1720.10">
    <property type="entry name" value="Multidrug resistance protein D"/>
    <property type="match status" value="1"/>
</dbReference>
<dbReference type="CDD" id="cd17321">
    <property type="entry name" value="MFS_MMR_MDR_like"/>
    <property type="match status" value="1"/>
</dbReference>
<feature type="transmembrane region" description="Helical" evidence="7">
    <location>
        <begin position="266"/>
        <end position="290"/>
    </location>
</feature>
<feature type="transmembrane region" description="Helical" evidence="7">
    <location>
        <begin position="550"/>
        <end position="570"/>
    </location>
</feature>
<keyword evidence="10" id="KW-1185">Reference proteome</keyword>
<dbReference type="InterPro" id="IPR011701">
    <property type="entry name" value="MFS"/>
</dbReference>
<evidence type="ECO:0000313" key="10">
    <source>
        <dbReference type="Proteomes" id="UP000267208"/>
    </source>
</evidence>
<dbReference type="InterPro" id="IPR020846">
    <property type="entry name" value="MFS_dom"/>
</dbReference>
<evidence type="ECO:0000256" key="7">
    <source>
        <dbReference type="SAM" id="Phobius"/>
    </source>
</evidence>
<dbReference type="GO" id="GO:0022857">
    <property type="term" value="F:transmembrane transporter activity"/>
    <property type="evidence" value="ECO:0007669"/>
    <property type="project" value="InterPro"/>
</dbReference>
<evidence type="ECO:0000256" key="3">
    <source>
        <dbReference type="ARBA" id="ARBA00022475"/>
    </source>
</evidence>
<dbReference type="Pfam" id="PF07690">
    <property type="entry name" value="MFS_1"/>
    <property type="match status" value="1"/>
</dbReference>
<feature type="transmembrane region" description="Helical" evidence="7">
    <location>
        <begin position="224"/>
        <end position="246"/>
    </location>
</feature>
<feature type="transmembrane region" description="Helical" evidence="7">
    <location>
        <begin position="331"/>
        <end position="348"/>
    </location>
</feature>
<dbReference type="PANTHER" id="PTHR42718:SF46">
    <property type="entry name" value="BLR6921 PROTEIN"/>
    <property type="match status" value="1"/>
</dbReference>
<dbReference type="RefSeq" id="WP_120142276.1">
    <property type="nucleotide sequence ID" value="NZ_CP031933.2"/>
</dbReference>
<evidence type="ECO:0000256" key="1">
    <source>
        <dbReference type="ARBA" id="ARBA00004651"/>
    </source>
</evidence>
<reference evidence="10" key="1">
    <citation type="submission" date="2018-08" db="EMBL/GenBank/DDBJ databases">
        <title>Genome of Lactobacillus sp. HBUAS52074.</title>
        <authorList>
            <person name="Guo Z."/>
            <person name="Zhang Z.D."/>
        </authorList>
    </citation>
    <scope>NUCLEOTIDE SEQUENCE [LARGE SCALE GENOMIC DNA]</scope>
    <source>
        <strain evidence="10">HBUAS52074</strain>
    </source>
</reference>
<feature type="transmembrane region" description="Helical" evidence="7">
    <location>
        <begin position="136"/>
        <end position="158"/>
    </location>
</feature>
<evidence type="ECO:0000256" key="6">
    <source>
        <dbReference type="ARBA" id="ARBA00023136"/>
    </source>
</evidence>
<keyword evidence="2" id="KW-0813">Transport</keyword>
<feature type="transmembrane region" description="Helical" evidence="7">
    <location>
        <begin position="360"/>
        <end position="383"/>
    </location>
</feature>
<dbReference type="GO" id="GO:0005886">
    <property type="term" value="C:plasma membrane"/>
    <property type="evidence" value="ECO:0007669"/>
    <property type="project" value="UniProtKB-SubCell"/>
</dbReference>
<keyword evidence="6 7" id="KW-0472">Membrane</keyword>
<feature type="transmembrane region" description="Helical" evidence="7">
    <location>
        <begin position="52"/>
        <end position="69"/>
    </location>
</feature>
<dbReference type="InterPro" id="IPR036259">
    <property type="entry name" value="MFS_trans_sf"/>
</dbReference>
<keyword evidence="5 7" id="KW-1133">Transmembrane helix</keyword>
<feature type="transmembrane region" description="Helical" evidence="7">
    <location>
        <begin position="198"/>
        <end position="218"/>
    </location>
</feature>
<name>A0A386PTM3_9LACO</name>
<protein>
    <submittedName>
        <fullName evidence="9">DHA2 family efflux MFS transporter permease subunit</fullName>
    </submittedName>
</protein>
<feature type="domain" description="Major facilitator superfamily (MFS) profile" evidence="8">
    <location>
        <begin position="12"/>
        <end position="451"/>
    </location>
</feature>
<keyword evidence="4 7" id="KW-0812">Transmembrane</keyword>
<dbReference type="PROSITE" id="PS50850">
    <property type="entry name" value="MFS"/>
    <property type="match status" value="1"/>
</dbReference>
<dbReference type="EMBL" id="CP031933">
    <property type="protein sequence ID" value="AYE38033.1"/>
    <property type="molecule type" value="Genomic_DNA"/>
</dbReference>
<proteinExistence type="predicted"/>
<dbReference type="Gene3D" id="1.20.1250.20">
    <property type="entry name" value="MFS general substrate transporter like domains"/>
    <property type="match status" value="1"/>
</dbReference>
<organism evidence="9 10">
    <name type="scientific">Companilactobacillus zhachilii</name>
    <dbReference type="NCBI Taxonomy" id="2304606"/>
    <lineage>
        <taxon>Bacteria</taxon>
        <taxon>Bacillati</taxon>
        <taxon>Bacillota</taxon>
        <taxon>Bacilli</taxon>
        <taxon>Lactobacillales</taxon>
        <taxon>Lactobacillaceae</taxon>
        <taxon>Companilactobacillus</taxon>
    </lineage>
</organism>
<dbReference type="NCBIfam" id="TIGR00711">
    <property type="entry name" value="efflux_EmrB"/>
    <property type="match status" value="1"/>
</dbReference>
<dbReference type="KEGG" id="lzh:D1B17_05070"/>
<evidence type="ECO:0000259" key="8">
    <source>
        <dbReference type="PROSITE" id="PS50850"/>
    </source>
</evidence>
<dbReference type="PRINTS" id="PR01036">
    <property type="entry name" value="TCRTETB"/>
</dbReference>
<dbReference type="OrthoDB" id="2321349at2"/>
<evidence type="ECO:0000256" key="5">
    <source>
        <dbReference type="ARBA" id="ARBA00022989"/>
    </source>
</evidence>
<evidence type="ECO:0000256" key="4">
    <source>
        <dbReference type="ARBA" id="ARBA00022692"/>
    </source>
</evidence>
<evidence type="ECO:0000313" key="9">
    <source>
        <dbReference type="EMBL" id="AYE38033.1"/>
    </source>
</evidence>